<dbReference type="Proteomes" id="UP001627154">
    <property type="component" value="Unassembled WGS sequence"/>
</dbReference>
<dbReference type="InterPro" id="IPR038765">
    <property type="entry name" value="Papain-like_cys_pep_sf"/>
</dbReference>
<feature type="region of interest" description="Disordered" evidence="1">
    <location>
        <begin position="298"/>
        <end position="322"/>
    </location>
</feature>
<evidence type="ECO:0000313" key="4">
    <source>
        <dbReference type="Proteomes" id="UP001627154"/>
    </source>
</evidence>
<dbReference type="Gene3D" id="3.90.70.80">
    <property type="match status" value="1"/>
</dbReference>
<dbReference type="PROSITE" id="PS50802">
    <property type="entry name" value="OTU"/>
    <property type="match status" value="1"/>
</dbReference>
<comment type="caution">
    <text evidence="3">The sequence shown here is derived from an EMBL/GenBank/DDBJ whole genome shotgun (WGS) entry which is preliminary data.</text>
</comment>
<feature type="compositionally biased region" description="Basic and acidic residues" evidence="1">
    <location>
        <begin position="304"/>
        <end position="322"/>
    </location>
</feature>
<accession>A0ABD2X7R5</accession>
<proteinExistence type="predicted"/>
<reference evidence="3 4" key="1">
    <citation type="journal article" date="2024" name="bioRxiv">
        <title>A reference genome for Trichogramma kaykai: A tiny desert-dwelling parasitoid wasp with competing sex-ratio distorters.</title>
        <authorList>
            <person name="Culotta J."/>
            <person name="Lindsey A.R."/>
        </authorList>
    </citation>
    <scope>NUCLEOTIDE SEQUENCE [LARGE SCALE GENOMIC DNA]</scope>
    <source>
        <strain evidence="3 4">KSX58</strain>
    </source>
</reference>
<keyword evidence="4" id="KW-1185">Reference proteome</keyword>
<dbReference type="Pfam" id="PF02338">
    <property type="entry name" value="OTU"/>
    <property type="match status" value="1"/>
</dbReference>
<dbReference type="EMBL" id="JBJJXI010000046">
    <property type="protein sequence ID" value="KAL3401335.1"/>
    <property type="molecule type" value="Genomic_DNA"/>
</dbReference>
<organism evidence="3 4">
    <name type="scientific">Trichogramma kaykai</name>
    <dbReference type="NCBI Taxonomy" id="54128"/>
    <lineage>
        <taxon>Eukaryota</taxon>
        <taxon>Metazoa</taxon>
        <taxon>Ecdysozoa</taxon>
        <taxon>Arthropoda</taxon>
        <taxon>Hexapoda</taxon>
        <taxon>Insecta</taxon>
        <taxon>Pterygota</taxon>
        <taxon>Neoptera</taxon>
        <taxon>Endopterygota</taxon>
        <taxon>Hymenoptera</taxon>
        <taxon>Apocrita</taxon>
        <taxon>Proctotrupomorpha</taxon>
        <taxon>Chalcidoidea</taxon>
        <taxon>Trichogrammatidae</taxon>
        <taxon>Trichogramma</taxon>
    </lineage>
</organism>
<evidence type="ECO:0000256" key="1">
    <source>
        <dbReference type="SAM" id="MobiDB-lite"/>
    </source>
</evidence>
<dbReference type="PANTHER" id="PTHR12419">
    <property type="entry name" value="OTU DOMAIN CONTAINING PROTEIN"/>
    <property type="match status" value="1"/>
</dbReference>
<name>A0ABD2X7R5_9HYME</name>
<sequence>MSLNFGFTPEELEEVKLRFYDALDFGARKFELEHSYAIEQGDEADFNLVFGNAVDYLRGLDDIFICGFFTYSVFMNFFTSFQLAGIFKKSNDDKFRQKVIAAVERIEIRQQLYQEYRLIVYKNHFYREKAMTGDGNCLFRCLAENEWGCAGRHAEMRKIIVNFVLENWDENMQQWVYFSSMEIDQNLTSPDDYLQYMGKDGVYGQNLEIAMFGKIFGKSVFIHRINNDGSIDVSAIEVENSSDDVLLSFTGNILGGHFNYFQKIQSEYMYPSPQYWSHDDEDDGSCLNVYTGDDANENIDDNNDVEKIPSKISSDTEHRDEHKVSLTNVSTSKTNSNDVTIGNKNMDVEKKWIEQLPIFIGPDFWNKYVPCTSKKSLNKGWTDPFNDVFQKTYKCVLAFEDNKFYAQKKRNKDSYFKAIAVCKHTSCTPFIFEVAEPITPPYKNYRVTVKTYSAIDHSDGESHRRFIRGENREKFKDELKAKTPAVVKWEALNEACNKEYLREGNYNNCPSSEILQKICSELRAQNDLDDDYYHFMEKLQKQYRTQYKEYNAPEERVAGYIQFTASDPVHVIMFSQPQLRIVSEEKHFLTFGCNWNNNKAARQFTRKTNLVLLQNKYTGL</sequence>
<dbReference type="InterPro" id="IPR003323">
    <property type="entry name" value="OTU_dom"/>
</dbReference>
<dbReference type="InterPro" id="IPR050704">
    <property type="entry name" value="Peptidase_C85-like"/>
</dbReference>
<dbReference type="AlphaFoldDB" id="A0ABD2X7R5"/>
<evidence type="ECO:0000259" key="2">
    <source>
        <dbReference type="PROSITE" id="PS50802"/>
    </source>
</evidence>
<gene>
    <name evidence="3" type="ORF">TKK_005471</name>
</gene>
<evidence type="ECO:0000313" key="3">
    <source>
        <dbReference type="EMBL" id="KAL3401335.1"/>
    </source>
</evidence>
<feature type="domain" description="OTU" evidence="2">
    <location>
        <begin position="126"/>
        <end position="264"/>
    </location>
</feature>
<protein>
    <recommendedName>
        <fullName evidence="2">OTU domain-containing protein</fullName>
    </recommendedName>
</protein>
<dbReference type="SUPFAM" id="SSF54001">
    <property type="entry name" value="Cysteine proteinases"/>
    <property type="match status" value="1"/>
</dbReference>